<evidence type="ECO:0000256" key="1">
    <source>
        <dbReference type="ARBA" id="ARBA00022448"/>
    </source>
</evidence>
<dbReference type="InterPro" id="IPR013783">
    <property type="entry name" value="Ig-like_fold"/>
</dbReference>
<dbReference type="PROSITE" id="PS00198">
    <property type="entry name" value="4FE4S_FER_1"/>
    <property type="match status" value="1"/>
</dbReference>
<accession>A0A5S9INL8</accession>
<evidence type="ECO:0000313" key="9">
    <source>
        <dbReference type="EMBL" id="BBM85189.1"/>
    </source>
</evidence>
<dbReference type="SUPFAM" id="SSF54862">
    <property type="entry name" value="4Fe-4S ferredoxins"/>
    <property type="match status" value="1"/>
</dbReference>
<dbReference type="KEGG" id="uam:UABAM_03552"/>
<evidence type="ECO:0000256" key="2">
    <source>
        <dbReference type="ARBA" id="ARBA00022485"/>
    </source>
</evidence>
<dbReference type="OrthoDB" id="9786132at2"/>
<gene>
    <name evidence="9" type="ORF">UABAM_03552</name>
</gene>
<dbReference type="Pfam" id="PF12801">
    <property type="entry name" value="Fer4_5"/>
    <property type="match status" value="1"/>
</dbReference>
<evidence type="ECO:0000256" key="4">
    <source>
        <dbReference type="ARBA" id="ARBA00022982"/>
    </source>
</evidence>
<evidence type="ECO:0000256" key="5">
    <source>
        <dbReference type="ARBA" id="ARBA00023004"/>
    </source>
</evidence>
<keyword evidence="5" id="KW-0408">Iron</keyword>
<dbReference type="GO" id="GO:0046872">
    <property type="term" value="F:metal ion binding"/>
    <property type="evidence" value="ECO:0007669"/>
    <property type="project" value="UniProtKB-KW"/>
</dbReference>
<keyword evidence="4" id="KW-0249">Electron transport</keyword>
<dbReference type="Gene3D" id="2.60.40.10">
    <property type="entry name" value="Immunoglobulins"/>
    <property type="match status" value="1"/>
</dbReference>
<keyword evidence="10" id="KW-1185">Reference proteome</keyword>
<keyword evidence="3" id="KW-0479">Metal-binding</keyword>
<evidence type="ECO:0000259" key="8">
    <source>
        <dbReference type="PROSITE" id="PS51379"/>
    </source>
</evidence>
<keyword evidence="2" id="KW-0004">4Fe-4S</keyword>
<evidence type="ECO:0000313" key="10">
    <source>
        <dbReference type="Proteomes" id="UP000326354"/>
    </source>
</evidence>
<keyword evidence="7" id="KW-0812">Transmembrane</keyword>
<dbReference type="Gene3D" id="3.30.70.20">
    <property type="match status" value="1"/>
</dbReference>
<dbReference type="InterPro" id="IPR032879">
    <property type="entry name" value="FixG_C"/>
</dbReference>
<protein>
    <submittedName>
        <fullName evidence="9">Cytochrome c oxidase accessory protein CcoG</fullName>
    </submittedName>
</protein>
<dbReference type="PANTHER" id="PTHR30176">
    <property type="entry name" value="FERREDOXIN-TYPE PROTEIN NAPH"/>
    <property type="match status" value="1"/>
</dbReference>
<dbReference type="Pfam" id="PF11614">
    <property type="entry name" value="FixG_C"/>
    <property type="match status" value="1"/>
</dbReference>
<evidence type="ECO:0000256" key="6">
    <source>
        <dbReference type="ARBA" id="ARBA00023014"/>
    </source>
</evidence>
<keyword evidence="6" id="KW-0411">Iron-sulfur</keyword>
<feature type="transmembrane region" description="Helical" evidence="7">
    <location>
        <begin position="333"/>
        <end position="351"/>
    </location>
</feature>
<reference evidence="9 10" key="1">
    <citation type="submission" date="2019-08" db="EMBL/GenBank/DDBJ databases">
        <title>Complete genome sequence of Candidatus Uab amorphum.</title>
        <authorList>
            <person name="Shiratori T."/>
            <person name="Suzuki S."/>
            <person name="Kakizawa Y."/>
            <person name="Ishida K."/>
        </authorList>
    </citation>
    <scope>NUCLEOTIDE SEQUENCE [LARGE SCALE GENOMIC DNA]</scope>
    <source>
        <strain evidence="9 10">SRT547</strain>
    </source>
</reference>
<name>A0A5S9INL8_UABAM</name>
<dbReference type="Pfam" id="PF13746">
    <property type="entry name" value="Fer4_18"/>
    <property type="match status" value="1"/>
</dbReference>
<dbReference type="PANTHER" id="PTHR30176:SF3">
    <property type="entry name" value="FERREDOXIN-TYPE PROTEIN NAPH"/>
    <property type="match status" value="1"/>
</dbReference>
<dbReference type="InterPro" id="IPR017900">
    <property type="entry name" value="4Fe4S_Fe_S_CS"/>
</dbReference>
<keyword evidence="7" id="KW-1133">Transmembrane helix</keyword>
<dbReference type="PROSITE" id="PS51379">
    <property type="entry name" value="4FE4S_FER_2"/>
    <property type="match status" value="1"/>
</dbReference>
<feature type="transmembrane region" description="Helical" evidence="7">
    <location>
        <begin position="84"/>
        <end position="103"/>
    </location>
</feature>
<keyword evidence="1" id="KW-0813">Transport</keyword>
<keyword evidence="7" id="KW-0472">Membrane</keyword>
<proteinExistence type="predicted"/>
<evidence type="ECO:0000256" key="7">
    <source>
        <dbReference type="SAM" id="Phobius"/>
    </source>
</evidence>
<dbReference type="NCBIfam" id="TIGR02745">
    <property type="entry name" value="ccoG_rdxA_fixG"/>
    <property type="match status" value="1"/>
</dbReference>
<dbReference type="GO" id="GO:0051539">
    <property type="term" value="F:4 iron, 4 sulfur cluster binding"/>
    <property type="evidence" value="ECO:0007669"/>
    <property type="project" value="UniProtKB-KW"/>
</dbReference>
<dbReference type="EMBL" id="AP019860">
    <property type="protein sequence ID" value="BBM85189.1"/>
    <property type="molecule type" value="Genomic_DNA"/>
</dbReference>
<organism evidence="9 10">
    <name type="scientific">Uabimicrobium amorphum</name>
    <dbReference type="NCBI Taxonomy" id="2596890"/>
    <lineage>
        <taxon>Bacteria</taxon>
        <taxon>Pseudomonadati</taxon>
        <taxon>Planctomycetota</taxon>
        <taxon>Candidatus Uabimicrobiia</taxon>
        <taxon>Candidatus Uabimicrobiales</taxon>
        <taxon>Candidatus Uabimicrobiaceae</taxon>
        <taxon>Candidatus Uabimicrobium</taxon>
    </lineage>
</organism>
<feature type="transmembrane region" description="Helical" evidence="7">
    <location>
        <begin position="159"/>
        <end position="178"/>
    </location>
</feature>
<dbReference type="RefSeq" id="WP_151969304.1">
    <property type="nucleotide sequence ID" value="NZ_AP019860.1"/>
</dbReference>
<dbReference type="InterPro" id="IPR017896">
    <property type="entry name" value="4Fe4S_Fe-S-bd"/>
</dbReference>
<evidence type="ECO:0000256" key="3">
    <source>
        <dbReference type="ARBA" id="ARBA00022723"/>
    </source>
</evidence>
<dbReference type="Proteomes" id="UP000326354">
    <property type="component" value="Chromosome"/>
</dbReference>
<sequence>MKANQEDDFRDRIATVNSDGERVWIYPKRVDGPYYKWRKIISYIQLIVLIGVPFIKYNGKPIIMLNVLERKFIFFGNVFWPEDLYIFGLLFITTVIFVVWFTATFGRIFCGWLCPQTVFLEMVFRRIERFLEGDASKQKKLNNQDMSTQKFFRKAFKHVLFYAISFFIANIFLSYIIGMDELIKIVTAPPSEHIVGFIAICIFSFVFYGVFSWFREQACIMVCPYGRLQSVMQDVNTVTISYDFKRGEPRGRKLKKEQDSDKGDCIDCKKCIAVCPTGIDIRNGLQMECVNCTYCIDACDDVMEKIGKPKGLIRYASHNMIEKNHGYKISARTIFYGIVFFILFSVDLFLLTNRPRVSAIINRMPGSLCTKISDDAYMNVYRSTLLNKTLDTHKYSFKLIDIEGELHLGESHIEIAGEGLEKFTMKVILPGKSIKKRGRTYFHIGIFENDKLIHKVLAGFRGP</sequence>
<feature type="transmembrane region" description="Helical" evidence="7">
    <location>
        <begin position="193"/>
        <end position="211"/>
    </location>
</feature>
<dbReference type="AlphaFoldDB" id="A0A5S9INL8"/>
<dbReference type="InterPro" id="IPR014116">
    <property type="entry name" value="Cyt_c_oxidase_cbb3_FixG"/>
</dbReference>
<dbReference type="InterPro" id="IPR051684">
    <property type="entry name" value="Electron_Trans/Redox"/>
</dbReference>
<dbReference type="GO" id="GO:0005886">
    <property type="term" value="C:plasma membrane"/>
    <property type="evidence" value="ECO:0007669"/>
    <property type="project" value="TreeGrafter"/>
</dbReference>
<feature type="domain" description="4Fe-4S ferredoxin-type" evidence="8">
    <location>
        <begin position="254"/>
        <end position="284"/>
    </location>
</feature>
<feature type="transmembrane region" description="Helical" evidence="7">
    <location>
        <begin position="40"/>
        <end position="57"/>
    </location>
</feature>